<sequence length="147" mass="16068">MEGAAVGEMAGLFGQFEAVVRQFTVYLATGVEAASGIIVGIAVIEALWRSLGLFFRQHGTPESLKEAIRLRLGRWLSVVLEFLLAADILRTAIAPTWNDIGKLAAIAGIRTALNYFLQREVREAEQSRTDAKITAPLQRNQARQEGG</sequence>
<keyword evidence="3" id="KW-1185">Reference proteome</keyword>
<proteinExistence type="predicted"/>
<dbReference type="RefSeq" id="WP_184024374.1">
    <property type="nucleotide sequence ID" value="NZ_JACHFN010000001.1"/>
</dbReference>
<comment type="caution">
    <text evidence="2">The sequence shown here is derived from an EMBL/GenBank/DDBJ whole genome shotgun (WGS) entry which is preliminary data.</text>
</comment>
<feature type="compositionally biased region" description="Polar residues" evidence="1">
    <location>
        <begin position="137"/>
        <end position="147"/>
    </location>
</feature>
<organism evidence="2 3">
    <name type="scientific">Deinococcus budaensis</name>
    <dbReference type="NCBI Taxonomy" id="1665626"/>
    <lineage>
        <taxon>Bacteria</taxon>
        <taxon>Thermotogati</taxon>
        <taxon>Deinococcota</taxon>
        <taxon>Deinococci</taxon>
        <taxon>Deinococcales</taxon>
        <taxon>Deinococcaceae</taxon>
        <taxon>Deinococcus</taxon>
    </lineage>
</organism>
<dbReference type="PANTHER" id="PTHR38468:SF1">
    <property type="entry name" value="SLL0939 PROTEIN"/>
    <property type="match status" value="1"/>
</dbReference>
<dbReference type="Proteomes" id="UP000525389">
    <property type="component" value="Unassembled WGS sequence"/>
</dbReference>
<gene>
    <name evidence="2" type="ORF">HNQ09_000265</name>
</gene>
<dbReference type="EMBL" id="JACHFN010000001">
    <property type="protein sequence ID" value="MBB5232848.1"/>
    <property type="molecule type" value="Genomic_DNA"/>
</dbReference>
<accession>A0A7W8LNL2</accession>
<dbReference type="AlphaFoldDB" id="A0A7W8LNL2"/>
<dbReference type="PANTHER" id="PTHR38468">
    <property type="entry name" value="SLL0939 PROTEIN"/>
    <property type="match status" value="1"/>
</dbReference>
<feature type="region of interest" description="Disordered" evidence="1">
    <location>
        <begin position="127"/>
        <end position="147"/>
    </location>
</feature>
<evidence type="ECO:0000256" key="1">
    <source>
        <dbReference type="SAM" id="MobiDB-lite"/>
    </source>
</evidence>
<dbReference type="Pfam" id="PF07784">
    <property type="entry name" value="DUF1622"/>
    <property type="match status" value="1"/>
</dbReference>
<reference evidence="2 3" key="1">
    <citation type="submission" date="2020-08" db="EMBL/GenBank/DDBJ databases">
        <title>Genomic Encyclopedia of Type Strains, Phase IV (KMG-IV): sequencing the most valuable type-strain genomes for metagenomic binning, comparative biology and taxonomic classification.</title>
        <authorList>
            <person name="Goeker M."/>
        </authorList>
    </citation>
    <scope>NUCLEOTIDE SEQUENCE [LARGE SCALE GENOMIC DNA]</scope>
    <source>
        <strain evidence="2 3">DSM 101791</strain>
    </source>
</reference>
<protein>
    <submittedName>
        <fullName evidence="2">Putative membrane protein</fullName>
    </submittedName>
</protein>
<evidence type="ECO:0000313" key="2">
    <source>
        <dbReference type="EMBL" id="MBB5232848.1"/>
    </source>
</evidence>
<name>A0A7W8LNL2_9DEIO</name>
<dbReference type="InterPro" id="IPR012427">
    <property type="entry name" value="DUF1622"/>
</dbReference>
<evidence type="ECO:0000313" key="3">
    <source>
        <dbReference type="Proteomes" id="UP000525389"/>
    </source>
</evidence>